<organism evidence="11">
    <name type="scientific">freshwater metagenome</name>
    <dbReference type="NCBI Taxonomy" id="449393"/>
    <lineage>
        <taxon>unclassified sequences</taxon>
        <taxon>metagenomes</taxon>
        <taxon>ecological metagenomes</taxon>
    </lineage>
</organism>
<reference evidence="11" key="1">
    <citation type="submission" date="2020-05" db="EMBL/GenBank/DDBJ databases">
        <authorList>
            <person name="Chiriac C."/>
            <person name="Salcher M."/>
            <person name="Ghai R."/>
            <person name="Kavagutti S V."/>
        </authorList>
    </citation>
    <scope>NUCLEOTIDE SEQUENCE</scope>
</reference>
<evidence type="ECO:0000256" key="1">
    <source>
        <dbReference type="ARBA" id="ARBA00001946"/>
    </source>
</evidence>
<comment type="cofactor">
    <cofactor evidence="1">
        <name>Mg(2+)</name>
        <dbReference type="ChEBI" id="CHEBI:18420"/>
    </cofactor>
</comment>
<evidence type="ECO:0000256" key="3">
    <source>
        <dbReference type="ARBA" id="ARBA00016337"/>
    </source>
</evidence>
<protein>
    <recommendedName>
        <fullName evidence="3">FAD:protein FMN transferase</fullName>
        <ecNumber evidence="2">2.7.1.180</ecNumber>
    </recommendedName>
    <alternativeName>
        <fullName evidence="9">Flavin transferase</fullName>
    </alternativeName>
</protein>
<dbReference type="InterPro" id="IPR024932">
    <property type="entry name" value="ApbE"/>
</dbReference>
<dbReference type="GO" id="GO:0016740">
    <property type="term" value="F:transferase activity"/>
    <property type="evidence" value="ECO:0007669"/>
    <property type="project" value="UniProtKB-KW"/>
</dbReference>
<evidence type="ECO:0000256" key="7">
    <source>
        <dbReference type="ARBA" id="ARBA00022827"/>
    </source>
</evidence>
<evidence type="ECO:0000256" key="10">
    <source>
        <dbReference type="ARBA" id="ARBA00048540"/>
    </source>
</evidence>
<evidence type="ECO:0000256" key="6">
    <source>
        <dbReference type="ARBA" id="ARBA00022723"/>
    </source>
</evidence>
<dbReference type="InterPro" id="IPR003374">
    <property type="entry name" value="ApbE-like_sf"/>
</dbReference>
<dbReference type="GO" id="GO:0046872">
    <property type="term" value="F:metal ion binding"/>
    <property type="evidence" value="ECO:0007669"/>
    <property type="project" value="UniProtKB-KW"/>
</dbReference>
<keyword evidence="7" id="KW-0274">FAD</keyword>
<sequence>MTERDIARDAVRAAISLGDSLPASVSDRRELMGGWGKITIVGGGQSLLDQAWSFAHRCEALWTRFDASSDVQRLNWSEGVPTEVDPLTIQLIGALKRASVISGGDFDPTLLPSLLEIGYVASLADSRRMTTLPASARAPGNLAGVETRDNLVTMPVGTTIDAGGMGKGLAADLVCAHALDDGALGIMAEFLGDIVVAGAAPDGQAWRLAVEDPFDTEKQVDLVRISHGAIVTSSQLKRRLADGSAHHLLNARSGESAASPVQTATVIAGTGAHAEALSKSAFVRETPAYLEWLPTQNAAGMVVLADGTQQTSLNWEAYR</sequence>
<accession>A0A6J7FA10</accession>
<keyword evidence="8" id="KW-0460">Magnesium</keyword>
<dbReference type="Pfam" id="PF02424">
    <property type="entry name" value="ApbE"/>
    <property type="match status" value="1"/>
</dbReference>
<keyword evidence="4" id="KW-0285">Flavoprotein</keyword>
<dbReference type="SUPFAM" id="SSF143631">
    <property type="entry name" value="ApbE-like"/>
    <property type="match status" value="1"/>
</dbReference>
<dbReference type="AlphaFoldDB" id="A0A6J7FA10"/>
<dbReference type="PANTHER" id="PTHR30040:SF2">
    <property type="entry name" value="FAD:PROTEIN FMN TRANSFERASE"/>
    <property type="match status" value="1"/>
</dbReference>
<keyword evidence="5" id="KW-0808">Transferase</keyword>
<keyword evidence="6" id="KW-0479">Metal-binding</keyword>
<dbReference type="PANTHER" id="PTHR30040">
    <property type="entry name" value="THIAMINE BIOSYNTHESIS LIPOPROTEIN APBE"/>
    <property type="match status" value="1"/>
</dbReference>
<evidence type="ECO:0000256" key="9">
    <source>
        <dbReference type="ARBA" id="ARBA00031306"/>
    </source>
</evidence>
<dbReference type="EC" id="2.7.1.180" evidence="2"/>
<gene>
    <name evidence="11" type="ORF">UFOPK3516_00133</name>
</gene>
<evidence type="ECO:0000256" key="5">
    <source>
        <dbReference type="ARBA" id="ARBA00022679"/>
    </source>
</evidence>
<proteinExistence type="predicted"/>
<evidence type="ECO:0000256" key="4">
    <source>
        <dbReference type="ARBA" id="ARBA00022630"/>
    </source>
</evidence>
<evidence type="ECO:0000256" key="8">
    <source>
        <dbReference type="ARBA" id="ARBA00022842"/>
    </source>
</evidence>
<dbReference type="EMBL" id="CAFBMB010000004">
    <property type="protein sequence ID" value="CAB4888313.1"/>
    <property type="molecule type" value="Genomic_DNA"/>
</dbReference>
<comment type="catalytic activity">
    <reaction evidence="10">
        <text>L-threonyl-[protein] + FAD = FMN-L-threonyl-[protein] + AMP + H(+)</text>
        <dbReference type="Rhea" id="RHEA:36847"/>
        <dbReference type="Rhea" id="RHEA-COMP:11060"/>
        <dbReference type="Rhea" id="RHEA-COMP:11061"/>
        <dbReference type="ChEBI" id="CHEBI:15378"/>
        <dbReference type="ChEBI" id="CHEBI:30013"/>
        <dbReference type="ChEBI" id="CHEBI:57692"/>
        <dbReference type="ChEBI" id="CHEBI:74257"/>
        <dbReference type="ChEBI" id="CHEBI:456215"/>
        <dbReference type="EC" id="2.7.1.180"/>
    </reaction>
</comment>
<evidence type="ECO:0000256" key="2">
    <source>
        <dbReference type="ARBA" id="ARBA00011955"/>
    </source>
</evidence>
<name>A0A6J7FA10_9ZZZZ</name>
<evidence type="ECO:0000313" key="11">
    <source>
        <dbReference type="EMBL" id="CAB4888313.1"/>
    </source>
</evidence>
<dbReference type="Gene3D" id="3.10.520.10">
    <property type="entry name" value="ApbE-like domains"/>
    <property type="match status" value="1"/>
</dbReference>